<name>S4NGM3_9NEOP</name>
<proteinExistence type="predicted"/>
<reference evidence="2" key="2">
    <citation type="submission" date="2013-05" db="EMBL/GenBank/DDBJ databases">
        <authorList>
            <person name="Carter J.-M."/>
            <person name="Baker S.C."/>
            <person name="Pink R."/>
            <person name="Carter D.R.F."/>
            <person name="Collins A."/>
            <person name="Tomlin J."/>
            <person name="Gibbs M."/>
            <person name="Breuker C.J."/>
        </authorList>
    </citation>
    <scope>NUCLEOTIDE SEQUENCE</scope>
    <source>
        <tissue evidence="2">Ovary</tissue>
    </source>
</reference>
<evidence type="ECO:0000313" key="2">
    <source>
        <dbReference type="EMBL" id="JAA77871.1"/>
    </source>
</evidence>
<dbReference type="AlphaFoldDB" id="S4NGM3"/>
<reference evidence="2" key="1">
    <citation type="journal article" date="2013" name="BMC Genomics">
        <title>Unscrambling butterfly oogenesis.</title>
        <authorList>
            <person name="Carter J.M."/>
            <person name="Baker S.C."/>
            <person name="Pink R."/>
            <person name="Carter D.R."/>
            <person name="Collins A."/>
            <person name="Tomlin J."/>
            <person name="Gibbs M."/>
            <person name="Breuker C.J."/>
        </authorList>
    </citation>
    <scope>NUCLEOTIDE SEQUENCE</scope>
    <source>
        <tissue evidence="2">Ovary</tissue>
    </source>
</reference>
<sequence length="122" mass="13346">MARAGRLTECSALVVDLVGLQHVVGRQHVLVALQQQVVAVHAQDAVGQDGVEREPLHEGQEDVGAAGREAVAHGHQHVQQRRALQPHHEPHPRAQRRAFPHECGGEQRGREHHVHGGHGRHG</sequence>
<protein>
    <submittedName>
        <fullName evidence="2">Uncharacterized protein</fullName>
    </submittedName>
</protein>
<feature type="compositionally biased region" description="Basic and acidic residues" evidence="1">
    <location>
        <begin position="50"/>
        <end position="60"/>
    </location>
</feature>
<accession>S4NGM3</accession>
<feature type="non-terminal residue" evidence="2">
    <location>
        <position position="122"/>
    </location>
</feature>
<feature type="compositionally biased region" description="Basic residues" evidence="1">
    <location>
        <begin position="110"/>
        <end position="122"/>
    </location>
</feature>
<feature type="compositionally biased region" description="Basic and acidic residues" evidence="1">
    <location>
        <begin position="99"/>
        <end position="109"/>
    </location>
</feature>
<feature type="region of interest" description="Disordered" evidence="1">
    <location>
        <begin position="48"/>
        <end position="122"/>
    </location>
</feature>
<dbReference type="EMBL" id="GAIX01014689">
    <property type="protein sequence ID" value="JAA77871.1"/>
    <property type="molecule type" value="Transcribed_RNA"/>
</dbReference>
<organism evidence="2">
    <name type="scientific">Pararge aegeria</name>
    <name type="common">speckled wood butterfly</name>
    <dbReference type="NCBI Taxonomy" id="116150"/>
    <lineage>
        <taxon>Eukaryota</taxon>
        <taxon>Metazoa</taxon>
        <taxon>Ecdysozoa</taxon>
        <taxon>Arthropoda</taxon>
        <taxon>Hexapoda</taxon>
        <taxon>Insecta</taxon>
        <taxon>Pterygota</taxon>
        <taxon>Neoptera</taxon>
        <taxon>Endopterygota</taxon>
        <taxon>Lepidoptera</taxon>
        <taxon>Glossata</taxon>
        <taxon>Ditrysia</taxon>
        <taxon>Papilionoidea</taxon>
        <taxon>Nymphalidae</taxon>
        <taxon>Satyrinae</taxon>
        <taxon>Satyrini</taxon>
        <taxon>Parargina</taxon>
        <taxon>Pararge</taxon>
    </lineage>
</organism>
<evidence type="ECO:0000256" key="1">
    <source>
        <dbReference type="SAM" id="MobiDB-lite"/>
    </source>
</evidence>